<organism evidence="1 2">
    <name type="scientific">Mycobacterium lentiflavum</name>
    <dbReference type="NCBI Taxonomy" id="141349"/>
    <lineage>
        <taxon>Bacteria</taxon>
        <taxon>Bacillati</taxon>
        <taxon>Actinomycetota</taxon>
        <taxon>Actinomycetes</taxon>
        <taxon>Mycobacteriales</taxon>
        <taxon>Mycobacteriaceae</taxon>
        <taxon>Mycobacterium</taxon>
        <taxon>Mycobacterium simiae complex</taxon>
    </lineage>
</organism>
<accession>A0ABY3UKM3</accession>
<evidence type="ECO:0000313" key="2">
    <source>
        <dbReference type="Proteomes" id="UP001055171"/>
    </source>
</evidence>
<keyword evidence="2" id="KW-1185">Reference proteome</keyword>
<proteinExistence type="predicted"/>
<protein>
    <submittedName>
        <fullName evidence="1">Uncharacterized protein</fullName>
    </submittedName>
</protein>
<name>A0ABY3UKM3_MYCLN</name>
<dbReference type="EMBL" id="CP092423">
    <property type="protein sequence ID" value="ULP40158.1"/>
    <property type="molecule type" value="Genomic_DNA"/>
</dbReference>
<sequence>MLDIAGNEIQQCPRANHYIRRGDLRRLNYFATGRGDVMARFETEMEACPHCRRAAEATVEYIRDSDGKVIRRRVRDINCQYADCPGSQVPPHWG</sequence>
<evidence type="ECO:0000313" key="1">
    <source>
        <dbReference type="EMBL" id="ULP40158.1"/>
    </source>
</evidence>
<dbReference type="Proteomes" id="UP001055171">
    <property type="component" value="Chromosome"/>
</dbReference>
<dbReference type="RefSeq" id="WP_239719791.1">
    <property type="nucleotide sequence ID" value="NZ_CP092423.2"/>
</dbReference>
<gene>
    <name evidence="1" type="ORF">MJO58_14025</name>
</gene>
<reference evidence="1" key="1">
    <citation type="submission" date="2022-08" db="EMBL/GenBank/DDBJ databases">
        <title>Complete genome sequence of 14 non-tuberculosis mycobacteria type-strains.</title>
        <authorList>
            <person name="Igarashi Y."/>
            <person name="Osugi A."/>
            <person name="Mitarai S."/>
        </authorList>
    </citation>
    <scope>NUCLEOTIDE SEQUENCE</scope>
    <source>
        <strain evidence="1">ATCC 51985</strain>
    </source>
</reference>